<dbReference type="PROSITE" id="PS50294">
    <property type="entry name" value="WD_REPEATS_REGION"/>
    <property type="match status" value="2"/>
</dbReference>
<dbReference type="GO" id="GO:0030490">
    <property type="term" value="P:maturation of SSU-rRNA"/>
    <property type="evidence" value="ECO:0007669"/>
    <property type="project" value="TreeGrafter"/>
</dbReference>
<dbReference type="PRINTS" id="PR00320">
    <property type="entry name" value="GPROTEINBRPT"/>
</dbReference>
<evidence type="ECO:0000256" key="3">
    <source>
        <dbReference type="ARBA" id="ARBA00038229"/>
    </source>
</evidence>
<accession>A0A2I0T8P5</accession>
<dbReference type="PANTHER" id="PTHR19853">
    <property type="entry name" value="WD REPEAT CONTAINING PROTEIN 3 WDR3"/>
    <property type="match status" value="1"/>
</dbReference>
<dbReference type="InterPro" id="IPR036322">
    <property type="entry name" value="WD40_repeat_dom_sf"/>
</dbReference>
<dbReference type="Gene3D" id="2.130.10.10">
    <property type="entry name" value="YVTN repeat-like/Quinoprotein amine dehydrogenase"/>
    <property type="match status" value="1"/>
</dbReference>
<evidence type="ECO:0000256" key="4">
    <source>
        <dbReference type="PROSITE-ProRule" id="PRU00221"/>
    </source>
</evidence>
<reference evidence="7" key="1">
    <citation type="submission" date="2017-11" db="EMBL/GenBank/DDBJ databases">
        <authorList>
            <person name="Lima N.C."/>
            <person name="Parody-Merino A.M."/>
            <person name="Battley P.F."/>
            <person name="Fidler A.E."/>
            <person name="Prosdocimi F."/>
        </authorList>
    </citation>
    <scope>NUCLEOTIDE SEQUENCE [LARGE SCALE GENOMIC DNA]</scope>
</reference>
<gene>
    <name evidence="6" type="ORF">llap_19527</name>
</gene>
<dbReference type="PANTHER" id="PTHR19853:SF0">
    <property type="entry name" value="WD REPEAT-CONTAINING PROTEIN 3"/>
    <property type="match status" value="1"/>
</dbReference>
<protein>
    <recommendedName>
        <fullName evidence="5">Small-subunit processome Utp12 domain-containing protein</fullName>
    </recommendedName>
</protein>
<proteinExistence type="inferred from homology"/>
<dbReference type="OrthoDB" id="407922at2759"/>
<dbReference type="GO" id="GO:0032040">
    <property type="term" value="C:small-subunit processome"/>
    <property type="evidence" value="ECO:0007669"/>
    <property type="project" value="TreeGrafter"/>
</dbReference>
<dbReference type="InterPro" id="IPR001680">
    <property type="entry name" value="WD40_rpt"/>
</dbReference>
<keyword evidence="2" id="KW-0677">Repeat</keyword>
<keyword evidence="1 4" id="KW-0853">WD repeat</keyword>
<dbReference type="Pfam" id="PF25172">
    <property type="entry name" value="Beta-prop_WDR3_2nd"/>
    <property type="match status" value="1"/>
</dbReference>
<name>A0A2I0T8P5_LIMLA</name>
<dbReference type="InterPro" id="IPR051570">
    <property type="entry name" value="TBC1_cilium_biogenesis"/>
</dbReference>
<feature type="repeat" description="WD" evidence="4">
    <location>
        <begin position="74"/>
        <end position="106"/>
    </location>
</feature>
<feature type="repeat" description="WD" evidence="4">
    <location>
        <begin position="1"/>
        <end position="31"/>
    </location>
</feature>
<dbReference type="EMBL" id="KZ515284">
    <property type="protein sequence ID" value="PKU30169.1"/>
    <property type="molecule type" value="Genomic_DNA"/>
</dbReference>
<keyword evidence="7" id="KW-1185">Reference proteome</keyword>
<dbReference type="GO" id="GO:0034388">
    <property type="term" value="C:Pwp2p-containing subcomplex of 90S preribosome"/>
    <property type="evidence" value="ECO:0007669"/>
    <property type="project" value="TreeGrafter"/>
</dbReference>
<comment type="similarity">
    <text evidence="3">Belongs to the WD repeat WDR3/UTP12 family.</text>
</comment>
<dbReference type="Proteomes" id="UP000233556">
    <property type="component" value="Unassembled WGS sequence"/>
</dbReference>
<dbReference type="PROSITE" id="PS50082">
    <property type="entry name" value="WD_REPEATS_2"/>
    <property type="match status" value="3"/>
</dbReference>
<dbReference type="InterPro" id="IPR007148">
    <property type="entry name" value="SSU_processome_Utp12"/>
</dbReference>
<sequence length="323" mass="37067">MPAEDGTLIATGSADRNVKIWGLDFGDCHRSLFAHDDSVMYLQFVAKSHLFFTAGKDSKIKQWDADKFEHIQTLEGHHQEVWCLALSPNGDYVVSASHDKSLRLWERTREPLVLEEEREMQREAEYEESVAKEEQPVVAGETQGETGLAGKKTIETIKAAERIMEAIELYREEMAKLKEHKAICKAAGKESVQLHYAFELEESLLVLPFSYVPDLLRLFNEYIHLGSEVELLCRALLFLLKIHFGQITSNQMLVTVIENLKKTTISRVSEARDVLGFNMAGLQYLRREIEAKDEVTFFADATDRFEEKKRKRKKKEKMVLAVL</sequence>
<feature type="domain" description="Small-subunit processome Utp12" evidence="5">
    <location>
        <begin position="199"/>
        <end position="286"/>
    </location>
</feature>
<evidence type="ECO:0000259" key="5">
    <source>
        <dbReference type="Pfam" id="PF04003"/>
    </source>
</evidence>
<evidence type="ECO:0000256" key="1">
    <source>
        <dbReference type="ARBA" id="ARBA00022574"/>
    </source>
</evidence>
<dbReference type="GO" id="GO:0030515">
    <property type="term" value="F:snoRNA binding"/>
    <property type="evidence" value="ECO:0007669"/>
    <property type="project" value="TreeGrafter"/>
</dbReference>
<dbReference type="Pfam" id="PF04003">
    <property type="entry name" value="Utp12"/>
    <property type="match status" value="1"/>
</dbReference>
<dbReference type="InterPro" id="IPR015943">
    <property type="entry name" value="WD40/YVTN_repeat-like_dom_sf"/>
</dbReference>
<dbReference type="AlphaFoldDB" id="A0A2I0T8P5"/>
<evidence type="ECO:0000256" key="2">
    <source>
        <dbReference type="ARBA" id="ARBA00022737"/>
    </source>
</evidence>
<reference evidence="7" key="2">
    <citation type="submission" date="2017-12" db="EMBL/GenBank/DDBJ databases">
        <title>Genome sequence of the Bar-tailed Godwit (Limosa lapponica baueri).</title>
        <authorList>
            <person name="Lima N.C.B."/>
            <person name="Parody-Merino A.M."/>
            <person name="Battley P.F."/>
            <person name="Fidler A.E."/>
            <person name="Prosdocimi F."/>
        </authorList>
    </citation>
    <scope>NUCLEOTIDE SEQUENCE [LARGE SCALE GENOMIC DNA]</scope>
</reference>
<feature type="repeat" description="WD" evidence="4">
    <location>
        <begin position="32"/>
        <end position="73"/>
    </location>
</feature>
<dbReference type="SMART" id="SM00320">
    <property type="entry name" value="WD40"/>
    <property type="match status" value="2"/>
</dbReference>
<organism evidence="6 7">
    <name type="scientific">Limosa lapponica baueri</name>
    <dbReference type="NCBI Taxonomy" id="1758121"/>
    <lineage>
        <taxon>Eukaryota</taxon>
        <taxon>Metazoa</taxon>
        <taxon>Chordata</taxon>
        <taxon>Craniata</taxon>
        <taxon>Vertebrata</taxon>
        <taxon>Euteleostomi</taxon>
        <taxon>Archelosauria</taxon>
        <taxon>Archosauria</taxon>
        <taxon>Dinosauria</taxon>
        <taxon>Saurischia</taxon>
        <taxon>Theropoda</taxon>
        <taxon>Coelurosauria</taxon>
        <taxon>Aves</taxon>
        <taxon>Neognathae</taxon>
        <taxon>Neoaves</taxon>
        <taxon>Charadriiformes</taxon>
        <taxon>Scolopacidae</taxon>
        <taxon>Limosa</taxon>
    </lineage>
</organism>
<dbReference type="InterPro" id="IPR020472">
    <property type="entry name" value="WD40_PAC1"/>
</dbReference>
<evidence type="ECO:0000313" key="6">
    <source>
        <dbReference type="EMBL" id="PKU30169.1"/>
    </source>
</evidence>
<dbReference type="FunFam" id="2.130.10.10:FF:001148">
    <property type="entry name" value="WD repeat-containing protein 3"/>
    <property type="match status" value="1"/>
</dbReference>
<dbReference type="SUPFAM" id="SSF50978">
    <property type="entry name" value="WD40 repeat-like"/>
    <property type="match status" value="1"/>
</dbReference>
<evidence type="ECO:0000313" key="7">
    <source>
        <dbReference type="Proteomes" id="UP000233556"/>
    </source>
</evidence>